<sequence length="608" mass="68235">MEETGDPYTWKDLTGWKSYRMLRPGRGMYYDVKRRLPWYWSDIKDGFTYRTFAATVRMYFVNLLPALAFQLDMSRNTNGYFGINEALFASALAAVVFSTLGAQPLTIVGITGLISLFNYTIYHIAEKQHIADLYPEFIAWVSIWAAITHWIASFGNLCDYMRFITDFSSNAFGMYVGIIYMIKGVEETIDQFNSSTATAGFMSVVVALCYWATVYALEMLPVTIIFTPAIRKLLADYAYPIATIFWTGFVHINGPLKRANILKLPVTRAFYPTEPRGWLVHFWTLPVKWVFVALPIGILMTLLFYYDHNVSSLTAQAKHFPLKKPAGFHWDFFLLGCTSFIAGILGLPLPNGLVPQAPVHTDSLTEYKDKLNITHEDDHGESVERRRKDIVAEHVVEQRLSHFIMGLGIIGTMTGPLLVVLHTMPRCLFAGVFFVVGWGSIEGNGITKKILFLCSEKRFVDPAEPLLGVQKKNIILFISLQILGVGFSVAISQTIGAIGFPVIIIALIPLRWVLMPRMFTRRELAAMDALTADADVVLASLGGKPEMPEVRLERERGGLRDVDGEEAAGSSSGVSEEGKEELRKRDVEGDNEGQRIAKRGDRDLYTRA</sequence>
<name>A0ACC3S4S9_9PEZI</name>
<dbReference type="Proteomes" id="UP001320706">
    <property type="component" value="Unassembled WGS sequence"/>
</dbReference>
<evidence type="ECO:0000313" key="2">
    <source>
        <dbReference type="Proteomes" id="UP001320706"/>
    </source>
</evidence>
<reference evidence="1" key="1">
    <citation type="submission" date="2024-02" db="EMBL/GenBank/DDBJ databases">
        <title>Metagenome Assembled Genome of Zalaria obscura JY119.</title>
        <authorList>
            <person name="Vighnesh L."/>
            <person name="Jagadeeshwari U."/>
            <person name="Venkata Ramana C."/>
            <person name="Sasikala C."/>
        </authorList>
    </citation>
    <scope>NUCLEOTIDE SEQUENCE</scope>
    <source>
        <strain evidence="1">JY119</strain>
    </source>
</reference>
<protein>
    <submittedName>
        <fullName evidence="1">Uncharacterized protein</fullName>
    </submittedName>
</protein>
<proteinExistence type="predicted"/>
<organism evidence="1 2">
    <name type="scientific">Zalaria obscura</name>
    <dbReference type="NCBI Taxonomy" id="2024903"/>
    <lineage>
        <taxon>Eukaryota</taxon>
        <taxon>Fungi</taxon>
        <taxon>Dikarya</taxon>
        <taxon>Ascomycota</taxon>
        <taxon>Pezizomycotina</taxon>
        <taxon>Dothideomycetes</taxon>
        <taxon>Dothideomycetidae</taxon>
        <taxon>Dothideales</taxon>
        <taxon>Zalariaceae</taxon>
        <taxon>Zalaria</taxon>
    </lineage>
</organism>
<evidence type="ECO:0000313" key="1">
    <source>
        <dbReference type="EMBL" id="KAK8196586.1"/>
    </source>
</evidence>
<keyword evidence="2" id="KW-1185">Reference proteome</keyword>
<dbReference type="EMBL" id="JAMKPW020000041">
    <property type="protein sequence ID" value="KAK8196586.1"/>
    <property type="molecule type" value="Genomic_DNA"/>
</dbReference>
<comment type="caution">
    <text evidence="1">The sequence shown here is derived from an EMBL/GenBank/DDBJ whole genome shotgun (WGS) entry which is preliminary data.</text>
</comment>
<accession>A0ACC3S4S9</accession>
<gene>
    <name evidence="1" type="ORF">M8818_006751</name>
</gene>